<feature type="domain" description="UBP-type" evidence="10">
    <location>
        <begin position="10"/>
        <end position="119"/>
    </location>
</feature>
<evidence type="ECO:0000256" key="9">
    <source>
        <dbReference type="SAM" id="MobiDB-lite"/>
    </source>
</evidence>
<dbReference type="PROSITE" id="PS50305">
    <property type="entry name" value="SIRTUIN"/>
    <property type="match status" value="1"/>
</dbReference>
<feature type="binding site" evidence="7">
    <location>
        <position position="431"/>
    </location>
    <ligand>
        <name>Zn(2+)</name>
        <dbReference type="ChEBI" id="CHEBI:29105"/>
    </ligand>
</feature>
<keyword evidence="8" id="KW-0863">Zinc-finger</keyword>
<dbReference type="InterPro" id="IPR026590">
    <property type="entry name" value="Ssirtuin_cat_dom"/>
</dbReference>
<dbReference type="SUPFAM" id="SSF52467">
    <property type="entry name" value="DHS-like NAD/FAD-binding domain"/>
    <property type="match status" value="1"/>
</dbReference>
<evidence type="ECO:0000259" key="10">
    <source>
        <dbReference type="PROSITE" id="PS50271"/>
    </source>
</evidence>
<proteinExistence type="inferred from homology"/>
<keyword evidence="5 7" id="KW-0862">Zinc</keyword>
<evidence type="ECO:0000313" key="13">
    <source>
        <dbReference type="Proteomes" id="UP000695562"/>
    </source>
</evidence>
<dbReference type="InterPro" id="IPR001607">
    <property type="entry name" value="Znf_UBP"/>
</dbReference>
<comment type="similarity">
    <text evidence="2">Belongs to the sirtuin family.</text>
</comment>
<comment type="caution">
    <text evidence="12">The sequence shown here is derived from an EMBL/GenBank/DDBJ whole genome shotgun (WGS) entry which is preliminary data.</text>
</comment>
<comment type="cofactor">
    <cofactor evidence="1">
        <name>Zn(2+)</name>
        <dbReference type="ChEBI" id="CHEBI:29105"/>
    </cofactor>
</comment>
<keyword evidence="4 7" id="KW-0479">Metal-binding</keyword>
<name>A0A8J4UZJ0_9MYCE</name>
<dbReference type="SMART" id="SM00290">
    <property type="entry name" value="ZnF_UBP"/>
    <property type="match status" value="1"/>
</dbReference>
<evidence type="ECO:0000256" key="4">
    <source>
        <dbReference type="ARBA" id="ARBA00022723"/>
    </source>
</evidence>
<dbReference type="Gene3D" id="3.30.1600.10">
    <property type="entry name" value="SIR2/SIRT2 'Small Domain"/>
    <property type="match status" value="1"/>
</dbReference>
<dbReference type="GO" id="GO:0070403">
    <property type="term" value="F:NAD+ binding"/>
    <property type="evidence" value="ECO:0007669"/>
    <property type="project" value="InterPro"/>
</dbReference>
<protein>
    <recommendedName>
        <fullName evidence="14">NAD(+)-dependent deacetylase</fullName>
    </recommendedName>
</protein>
<dbReference type="AlphaFoldDB" id="A0A8J4UZJ0"/>
<gene>
    <name evidence="12" type="ORF">CYY_004162</name>
</gene>
<dbReference type="Gene3D" id="3.40.50.1220">
    <property type="entry name" value="TPP-binding domain"/>
    <property type="match status" value="1"/>
</dbReference>
<keyword evidence="6" id="KW-0520">NAD</keyword>
<evidence type="ECO:0000256" key="5">
    <source>
        <dbReference type="ARBA" id="ARBA00022833"/>
    </source>
</evidence>
<dbReference type="CDD" id="cd01408">
    <property type="entry name" value="SIRT1"/>
    <property type="match status" value="1"/>
</dbReference>
<feature type="binding site" evidence="7">
    <location>
        <position position="452"/>
    </location>
    <ligand>
        <name>Zn(2+)</name>
        <dbReference type="ChEBI" id="CHEBI:29105"/>
    </ligand>
</feature>
<dbReference type="GO" id="GO:0017136">
    <property type="term" value="F:histone deacetylase activity, NAD-dependent"/>
    <property type="evidence" value="ECO:0007669"/>
    <property type="project" value="TreeGrafter"/>
</dbReference>
<dbReference type="Gene3D" id="3.30.40.10">
    <property type="entry name" value="Zinc/RING finger domain, C3HC4 (zinc finger)"/>
    <property type="match status" value="1"/>
</dbReference>
<evidence type="ECO:0000256" key="3">
    <source>
        <dbReference type="ARBA" id="ARBA00022679"/>
    </source>
</evidence>
<organism evidence="12 13">
    <name type="scientific">Polysphondylium violaceum</name>
    <dbReference type="NCBI Taxonomy" id="133409"/>
    <lineage>
        <taxon>Eukaryota</taxon>
        <taxon>Amoebozoa</taxon>
        <taxon>Evosea</taxon>
        <taxon>Eumycetozoa</taxon>
        <taxon>Dictyostelia</taxon>
        <taxon>Dictyosteliales</taxon>
        <taxon>Dictyosteliaceae</taxon>
        <taxon>Polysphondylium</taxon>
    </lineage>
</organism>
<feature type="binding site" evidence="7">
    <location>
        <position position="428"/>
    </location>
    <ligand>
        <name>Zn(2+)</name>
        <dbReference type="ChEBI" id="CHEBI:29105"/>
    </ligand>
</feature>
<feature type="region of interest" description="Disordered" evidence="9">
    <location>
        <begin position="199"/>
        <end position="218"/>
    </location>
</feature>
<dbReference type="PANTHER" id="PTHR11085:SF6">
    <property type="entry name" value="NAD-DEPENDENT PROTEIN DEACETYLASE SIRTUIN-2"/>
    <property type="match status" value="1"/>
</dbReference>
<evidence type="ECO:0000259" key="11">
    <source>
        <dbReference type="PROSITE" id="PS50305"/>
    </source>
</evidence>
<evidence type="ECO:0000256" key="8">
    <source>
        <dbReference type="PROSITE-ProRule" id="PRU00502"/>
    </source>
</evidence>
<dbReference type="SUPFAM" id="SSF57850">
    <property type="entry name" value="RING/U-box"/>
    <property type="match status" value="1"/>
</dbReference>
<accession>A0A8J4UZJ0</accession>
<dbReference type="InterPro" id="IPR050134">
    <property type="entry name" value="NAD-dep_sirtuin_deacylases"/>
</dbReference>
<evidence type="ECO:0000313" key="12">
    <source>
        <dbReference type="EMBL" id="KAF2074535.1"/>
    </source>
</evidence>
<dbReference type="InterPro" id="IPR013083">
    <property type="entry name" value="Znf_RING/FYVE/PHD"/>
</dbReference>
<reference evidence="12" key="1">
    <citation type="submission" date="2020-01" db="EMBL/GenBank/DDBJ databases">
        <title>Development of genomics and gene disruption for Polysphondylium violaceum indicates a role for the polyketide synthase stlB in stalk morphogenesis.</title>
        <authorList>
            <person name="Narita B."/>
            <person name="Kawabe Y."/>
            <person name="Kin K."/>
            <person name="Saito T."/>
            <person name="Gibbs R."/>
            <person name="Kuspa A."/>
            <person name="Muzny D."/>
            <person name="Queller D."/>
            <person name="Richards S."/>
            <person name="Strassman J."/>
            <person name="Sucgang R."/>
            <person name="Worley K."/>
            <person name="Schaap P."/>
        </authorList>
    </citation>
    <scope>NUCLEOTIDE SEQUENCE</scope>
    <source>
        <strain evidence="12">QSvi11</strain>
    </source>
</reference>
<dbReference type="Proteomes" id="UP000695562">
    <property type="component" value="Unassembled WGS sequence"/>
</dbReference>
<dbReference type="InterPro" id="IPR026591">
    <property type="entry name" value="Sirtuin_cat_small_dom_sf"/>
</dbReference>
<dbReference type="OrthoDB" id="420264at2759"/>
<dbReference type="GO" id="GO:0008270">
    <property type="term" value="F:zinc ion binding"/>
    <property type="evidence" value="ECO:0007669"/>
    <property type="project" value="UniProtKB-KW"/>
</dbReference>
<dbReference type="Pfam" id="PF02148">
    <property type="entry name" value="zf-UBP"/>
    <property type="match status" value="1"/>
</dbReference>
<evidence type="ECO:0008006" key="14">
    <source>
        <dbReference type="Google" id="ProtNLM"/>
    </source>
</evidence>
<feature type="active site" description="Proton acceptor" evidence="7">
    <location>
        <position position="420"/>
    </location>
</feature>
<feature type="region of interest" description="Disordered" evidence="9">
    <location>
        <begin position="230"/>
        <end position="258"/>
    </location>
</feature>
<dbReference type="Pfam" id="PF02146">
    <property type="entry name" value="SIR2"/>
    <property type="match status" value="1"/>
</dbReference>
<keyword evidence="13" id="KW-1185">Reference proteome</keyword>
<dbReference type="InterPro" id="IPR003000">
    <property type="entry name" value="Sirtuin"/>
</dbReference>
<dbReference type="EMBL" id="AJWJ01000142">
    <property type="protein sequence ID" value="KAF2074535.1"/>
    <property type="molecule type" value="Genomic_DNA"/>
</dbReference>
<keyword evidence="3" id="KW-0808">Transferase</keyword>
<dbReference type="PANTHER" id="PTHR11085">
    <property type="entry name" value="NAD-DEPENDENT PROTEIN DEACYLASE SIRTUIN-5, MITOCHONDRIAL-RELATED"/>
    <property type="match status" value="1"/>
</dbReference>
<dbReference type="PROSITE" id="PS50271">
    <property type="entry name" value="ZF_UBP"/>
    <property type="match status" value="1"/>
</dbReference>
<feature type="domain" description="Deacetylase sirtuin-type" evidence="11">
    <location>
        <begin position="290"/>
        <end position="559"/>
    </location>
</feature>
<feature type="binding site" evidence="7">
    <location>
        <position position="455"/>
    </location>
    <ligand>
        <name>Zn(2+)</name>
        <dbReference type="ChEBI" id="CHEBI:29105"/>
    </ligand>
</feature>
<evidence type="ECO:0000256" key="1">
    <source>
        <dbReference type="ARBA" id="ARBA00001947"/>
    </source>
</evidence>
<sequence length="570" mass="64162">MTEGFYVNPISCKHLQPNEFDKCINTSIFTESSITIPSVCHSCGDSSENWVCLECGVISCSKYVNGCASKHYESTKHPIAASFSDLSFWCYECDSYVHDKCLFEILDILQTIKFYSDKNDNNHQAFEDVKKRVNDLSIQETDHLIEASVTSFSTATTTTTTTNTSTTTTEVTQRIESIDLKKEDDEKSTVTITTTTNTIITSNNNNNNNNLNNSANNIKPHELNRFSKELEEHSDEENVNQQDDNKSSSSSSSSEGPNVGFIQRMIEMFKKKTYAFRESNTISESIFQPAVLQDTTLSGIANYIKSNQCKNIIVMTGAGISVAAGIPDFRSPKTGLYDSLDKYNLPYKEAIFDIEYFRENPKPFFVLSKELFPGNFKPTMVHYFIKLLHDKGLLLRNYTQNIDTLERLAGIPPAQLVEAHGSFATSRCIKCKTPHSTEYVKEKIFKDEIPQCTVCKGIVKPDIVFFGEPLPNRFNSYMEEDFPKCDLLIVIGTSLKVQPFASLINFAIGVPRVLINYEEVGVSNYGGFKFNEPSNKLDVKWIGDCQKGIVELAEKLNWKADLEKLSNSSN</sequence>
<evidence type="ECO:0000256" key="7">
    <source>
        <dbReference type="PROSITE-ProRule" id="PRU00236"/>
    </source>
</evidence>
<evidence type="ECO:0000256" key="6">
    <source>
        <dbReference type="ARBA" id="ARBA00023027"/>
    </source>
</evidence>
<dbReference type="InterPro" id="IPR029035">
    <property type="entry name" value="DHS-like_NAD/FAD-binding_dom"/>
</dbReference>
<dbReference type="GO" id="GO:0005634">
    <property type="term" value="C:nucleus"/>
    <property type="evidence" value="ECO:0007669"/>
    <property type="project" value="TreeGrafter"/>
</dbReference>
<evidence type="ECO:0000256" key="2">
    <source>
        <dbReference type="ARBA" id="ARBA00006988"/>
    </source>
</evidence>